<dbReference type="InterPro" id="IPR056734">
    <property type="entry name" value="NANM"/>
</dbReference>
<proteinExistence type="predicted"/>
<dbReference type="AlphaFoldDB" id="A0A8S0FL95"/>
<evidence type="ECO:0000313" key="1">
    <source>
        <dbReference type="EMBL" id="BBU81097.1"/>
    </source>
</evidence>
<dbReference type="Proteomes" id="UP000467488">
    <property type="component" value="Chromosome"/>
</dbReference>
<protein>
    <recommendedName>
        <fullName evidence="3">N-acetylneuraminate epimerase</fullName>
    </recommendedName>
</protein>
<sequence length="140" mass="15375">MIFAEQQIYILGGERKPGLRSVRSWTGELSHDRIKWSELPPVASPEGVSGAYASVIDGNIFLAGGAYFPGAAEKYSNGEYWSHKGLDKAYSKEIYQLIKNDWKKVGSLPEGLYSLYFSGLWCKPALAGGDAHSGGGEKRW</sequence>
<gene>
    <name evidence="1" type="ORF">EIMP300_24970</name>
</gene>
<dbReference type="Gene3D" id="2.120.10.80">
    <property type="entry name" value="Kelch-type beta propeller"/>
    <property type="match status" value="1"/>
</dbReference>
<organism evidence="1 2">
    <name type="scientific">Escherichia coli</name>
    <dbReference type="NCBI Taxonomy" id="562"/>
    <lineage>
        <taxon>Bacteria</taxon>
        <taxon>Pseudomonadati</taxon>
        <taxon>Pseudomonadota</taxon>
        <taxon>Gammaproteobacteria</taxon>
        <taxon>Enterobacterales</taxon>
        <taxon>Enterobacteriaceae</taxon>
        <taxon>Escherichia</taxon>
    </lineage>
</organism>
<reference evidence="1 2" key="1">
    <citation type="submission" date="2020-01" db="EMBL/GenBank/DDBJ databases">
        <title>Dynamics of blaIMP-6 dissemination in carbapenem resistant Enterobacteriacea isolated from regional surveillance in Osaka, Japan.</title>
        <authorList>
            <person name="Abe R."/>
            <person name="Akeda Y."/>
            <person name="Sugawara Y."/>
            <person name="Yamamoto N."/>
            <person name="Tomono K."/>
            <person name="Takeuchi D."/>
            <person name="Kawahara R."/>
            <person name="Hamada S."/>
        </authorList>
    </citation>
    <scope>NUCLEOTIDE SEQUENCE [LARGE SCALE GENOMIC DNA]</scope>
    <source>
        <strain evidence="1 2">E300</strain>
    </source>
</reference>
<dbReference type="EMBL" id="AP022360">
    <property type="protein sequence ID" value="BBU81097.1"/>
    <property type="molecule type" value="Genomic_DNA"/>
</dbReference>
<dbReference type="Pfam" id="PF24996">
    <property type="entry name" value="NANM"/>
    <property type="match status" value="1"/>
</dbReference>
<evidence type="ECO:0000313" key="2">
    <source>
        <dbReference type="Proteomes" id="UP000467488"/>
    </source>
</evidence>
<name>A0A8S0FL95_ECOLX</name>
<accession>A0A8S0FL95</accession>
<dbReference type="SUPFAM" id="SSF117281">
    <property type="entry name" value="Kelch motif"/>
    <property type="match status" value="1"/>
</dbReference>
<dbReference type="InterPro" id="IPR015915">
    <property type="entry name" value="Kelch-typ_b-propeller"/>
</dbReference>
<evidence type="ECO:0008006" key="3">
    <source>
        <dbReference type="Google" id="ProtNLM"/>
    </source>
</evidence>